<feature type="transmembrane region" description="Helical" evidence="9">
    <location>
        <begin position="157"/>
        <end position="179"/>
    </location>
</feature>
<protein>
    <recommendedName>
        <fullName evidence="2">histidine kinase</fullName>
        <ecNumber evidence="2">2.7.13.3</ecNumber>
    </recommendedName>
</protein>
<dbReference type="PANTHER" id="PTHR24421">
    <property type="entry name" value="NITRATE/NITRITE SENSOR PROTEIN NARX-RELATED"/>
    <property type="match status" value="1"/>
</dbReference>
<evidence type="ECO:0000256" key="6">
    <source>
        <dbReference type="ARBA" id="ARBA00022777"/>
    </source>
</evidence>
<keyword evidence="9" id="KW-0812">Transmembrane</keyword>
<dbReference type="InterPro" id="IPR003594">
    <property type="entry name" value="HATPase_dom"/>
</dbReference>
<evidence type="ECO:0000256" key="4">
    <source>
        <dbReference type="ARBA" id="ARBA00022679"/>
    </source>
</evidence>
<feature type="transmembrane region" description="Helical" evidence="9">
    <location>
        <begin position="73"/>
        <end position="91"/>
    </location>
</feature>
<evidence type="ECO:0000256" key="5">
    <source>
        <dbReference type="ARBA" id="ARBA00022741"/>
    </source>
</evidence>
<dbReference type="InterPro" id="IPR050482">
    <property type="entry name" value="Sensor_HK_TwoCompSys"/>
</dbReference>
<keyword evidence="14" id="KW-1185">Reference proteome</keyword>
<comment type="catalytic activity">
    <reaction evidence="1">
        <text>ATP + protein L-histidine = ADP + protein N-phospho-L-histidine.</text>
        <dbReference type="EC" id="2.7.13.3"/>
    </reaction>
</comment>
<evidence type="ECO:0000313" key="13">
    <source>
        <dbReference type="EMBL" id="MCO1654959.1"/>
    </source>
</evidence>
<dbReference type="InterPro" id="IPR007168">
    <property type="entry name" value="Phageshock_PspC_N"/>
</dbReference>
<evidence type="ECO:0000313" key="14">
    <source>
        <dbReference type="Proteomes" id="UP001165283"/>
    </source>
</evidence>
<evidence type="ECO:0000256" key="8">
    <source>
        <dbReference type="ARBA" id="ARBA00023012"/>
    </source>
</evidence>
<dbReference type="InterPro" id="IPR036890">
    <property type="entry name" value="HATPase_C_sf"/>
</dbReference>
<dbReference type="EC" id="2.7.13.3" evidence="2"/>
<proteinExistence type="predicted"/>
<evidence type="ECO:0000259" key="10">
    <source>
        <dbReference type="Pfam" id="PF02518"/>
    </source>
</evidence>
<feature type="domain" description="Phage shock protein PspC N-terminal" evidence="11">
    <location>
        <begin position="43"/>
        <end position="91"/>
    </location>
</feature>
<sequence>MTPGDEDAVAGARHPLVAALRATLWSAPARPRGGRPGLPRGPARPRSGRVLLGVGAGVAAALGWPVWPVRVALAVMLTPAGYALLWLLMPDADRDGGRGDDRARAVAAGLLVIGTGTLVALLGGRELLLAGLPVPVVVVLAAAVGAAVPALAWSALLAWRVLAASGLLTMAAVACWVGHPVLPGSPLPLAGLPVLAATLVLLALRHPRPVACGAGALTVPLLVAAAPLSVHPWPLTIALAAGAVGLLLIGGLARARRLLAGRLDRQRELREHDLARRAVLEERARIARDLHDVLAHHLSLIAVQAEAAPHRVDEVPEPLRAGLAAIRAAARDALDGTRAIVAVLRVDPDDGPADRGPAPGLHDLDELVRGVRRTGTEVAVSVRGVPVALPLDVDLAAYRIVQEALSNVTRHARGARASVTVTYRPTALVLEVVDSGGTGGPVAGGGHGLAGMRERATAHGGRLDAGPTADGGFAVLAELPVPAGPGR</sequence>
<dbReference type="InterPro" id="IPR011712">
    <property type="entry name" value="Sig_transdc_His_kin_sub3_dim/P"/>
</dbReference>
<keyword evidence="5" id="KW-0547">Nucleotide-binding</keyword>
<feature type="domain" description="Signal transduction histidine kinase subgroup 3 dimerisation and phosphoacceptor" evidence="12">
    <location>
        <begin position="282"/>
        <end position="347"/>
    </location>
</feature>
<keyword evidence="7" id="KW-0067">ATP-binding</keyword>
<accession>A0ABT0ZWB9</accession>
<keyword evidence="9" id="KW-0472">Membrane</keyword>
<keyword evidence="9" id="KW-1133">Transmembrane helix</keyword>
<dbReference type="Pfam" id="PF04024">
    <property type="entry name" value="PspC"/>
    <property type="match status" value="1"/>
</dbReference>
<evidence type="ECO:0000256" key="7">
    <source>
        <dbReference type="ARBA" id="ARBA00022840"/>
    </source>
</evidence>
<keyword evidence="3" id="KW-0597">Phosphoprotein</keyword>
<feature type="transmembrane region" description="Helical" evidence="9">
    <location>
        <begin position="128"/>
        <end position="150"/>
    </location>
</feature>
<dbReference type="Pfam" id="PF02518">
    <property type="entry name" value="HATPase_c"/>
    <property type="match status" value="1"/>
</dbReference>
<feature type="transmembrane region" description="Helical" evidence="9">
    <location>
        <begin position="211"/>
        <end position="230"/>
    </location>
</feature>
<reference evidence="13" key="1">
    <citation type="submission" date="2021-04" db="EMBL/GenBank/DDBJ databases">
        <title>Pseudonocardia sp. nov., isolated from sandy soil of mangrove forest.</title>
        <authorList>
            <person name="Zan Z."/>
            <person name="Huang R."/>
            <person name="Liu W."/>
        </authorList>
    </citation>
    <scope>NUCLEOTIDE SEQUENCE</scope>
    <source>
        <strain evidence="13">S2-4</strain>
    </source>
</reference>
<keyword evidence="6" id="KW-0418">Kinase</keyword>
<dbReference type="PANTHER" id="PTHR24421:SF10">
    <property type="entry name" value="NITRATE_NITRITE SENSOR PROTEIN NARQ"/>
    <property type="match status" value="1"/>
</dbReference>
<comment type="caution">
    <text evidence="13">The sequence shown here is derived from an EMBL/GenBank/DDBJ whole genome shotgun (WGS) entry which is preliminary data.</text>
</comment>
<evidence type="ECO:0000256" key="2">
    <source>
        <dbReference type="ARBA" id="ARBA00012438"/>
    </source>
</evidence>
<feature type="transmembrane region" description="Helical" evidence="9">
    <location>
        <begin position="103"/>
        <end position="122"/>
    </location>
</feature>
<keyword evidence="4" id="KW-0808">Transferase</keyword>
<gene>
    <name evidence="13" type="ORF">KDL28_07790</name>
</gene>
<dbReference type="SUPFAM" id="SSF55874">
    <property type="entry name" value="ATPase domain of HSP90 chaperone/DNA topoisomerase II/histidine kinase"/>
    <property type="match status" value="1"/>
</dbReference>
<dbReference type="Proteomes" id="UP001165283">
    <property type="component" value="Unassembled WGS sequence"/>
</dbReference>
<dbReference type="Gene3D" id="1.20.5.1930">
    <property type="match status" value="1"/>
</dbReference>
<evidence type="ECO:0000256" key="3">
    <source>
        <dbReference type="ARBA" id="ARBA00022553"/>
    </source>
</evidence>
<dbReference type="Gene3D" id="3.30.565.10">
    <property type="entry name" value="Histidine kinase-like ATPase, C-terminal domain"/>
    <property type="match status" value="1"/>
</dbReference>
<feature type="transmembrane region" description="Helical" evidence="9">
    <location>
        <begin position="236"/>
        <end position="255"/>
    </location>
</feature>
<evidence type="ECO:0000256" key="1">
    <source>
        <dbReference type="ARBA" id="ARBA00000085"/>
    </source>
</evidence>
<dbReference type="CDD" id="cd16917">
    <property type="entry name" value="HATPase_UhpB-NarQ-NarX-like"/>
    <property type="match status" value="1"/>
</dbReference>
<name>A0ABT0ZWB9_9PSEU</name>
<keyword evidence="8" id="KW-0902">Two-component regulatory system</keyword>
<evidence type="ECO:0000256" key="9">
    <source>
        <dbReference type="SAM" id="Phobius"/>
    </source>
</evidence>
<dbReference type="Pfam" id="PF07730">
    <property type="entry name" value="HisKA_3"/>
    <property type="match status" value="1"/>
</dbReference>
<evidence type="ECO:0000259" key="11">
    <source>
        <dbReference type="Pfam" id="PF04024"/>
    </source>
</evidence>
<dbReference type="EMBL" id="JAGSOV010000017">
    <property type="protein sequence ID" value="MCO1654959.1"/>
    <property type="molecule type" value="Genomic_DNA"/>
</dbReference>
<feature type="domain" description="Histidine kinase/HSP90-like ATPase" evidence="10">
    <location>
        <begin position="396"/>
        <end position="482"/>
    </location>
</feature>
<feature type="transmembrane region" description="Helical" evidence="9">
    <location>
        <begin position="185"/>
        <end position="204"/>
    </location>
</feature>
<feature type="transmembrane region" description="Helical" evidence="9">
    <location>
        <begin position="50"/>
        <end position="67"/>
    </location>
</feature>
<dbReference type="RefSeq" id="WP_252436712.1">
    <property type="nucleotide sequence ID" value="NZ_JAGSOV010000017.1"/>
</dbReference>
<organism evidence="13 14">
    <name type="scientific">Pseudonocardia humida</name>
    <dbReference type="NCBI Taxonomy" id="2800819"/>
    <lineage>
        <taxon>Bacteria</taxon>
        <taxon>Bacillati</taxon>
        <taxon>Actinomycetota</taxon>
        <taxon>Actinomycetes</taxon>
        <taxon>Pseudonocardiales</taxon>
        <taxon>Pseudonocardiaceae</taxon>
        <taxon>Pseudonocardia</taxon>
    </lineage>
</organism>
<evidence type="ECO:0000259" key="12">
    <source>
        <dbReference type="Pfam" id="PF07730"/>
    </source>
</evidence>